<feature type="transmembrane region" description="Helical" evidence="8">
    <location>
        <begin position="897"/>
        <end position="918"/>
    </location>
</feature>
<dbReference type="EMBL" id="JADIKI010000023">
    <property type="protein sequence ID" value="MFK2856555.1"/>
    <property type="molecule type" value="Genomic_DNA"/>
</dbReference>
<dbReference type="SUPFAM" id="SSF82714">
    <property type="entry name" value="Multidrug efflux transporter AcrB TolC docking domain, DN and DC subdomains"/>
    <property type="match status" value="2"/>
</dbReference>
<evidence type="ECO:0000256" key="6">
    <source>
        <dbReference type="ARBA" id="ARBA00023136"/>
    </source>
</evidence>
<feature type="transmembrane region" description="Helical" evidence="8">
    <location>
        <begin position="388"/>
        <end position="413"/>
    </location>
</feature>
<dbReference type="Gene3D" id="3.30.70.1320">
    <property type="entry name" value="Multidrug efflux transporter AcrB pore domain like"/>
    <property type="match status" value="1"/>
</dbReference>
<evidence type="ECO:0000256" key="5">
    <source>
        <dbReference type="ARBA" id="ARBA00022989"/>
    </source>
</evidence>
<feature type="transmembrane region" description="Helical" evidence="8">
    <location>
        <begin position="362"/>
        <end position="382"/>
    </location>
</feature>
<dbReference type="InterPro" id="IPR001036">
    <property type="entry name" value="Acrflvin-R"/>
</dbReference>
<feature type="transmembrane region" description="Helical" evidence="8">
    <location>
        <begin position="970"/>
        <end position="989"/>
    </location>
</feature>
<feature type="transmembrane region" description="Helical" evidence="8">
    <location>
        <begin position="1001"/>
        <end position="1026"/>
    </location>
</feature>
<name>A0ABW8IP89_9GAMM</name>
<organism evidence="9 10">
    <name type="scientific">Dyella humi</name>
    <dbReference type="NCBI Taxonomy" id="1770547"/>
    <lineage>
        <taxon>Bacteria</taxon>
        <taxon>Pseudomonadati</taxon>
        <taxon>Pseudomonadota</taxon>
        <taxon>Gammaproteobacteria</taxon>
        <taxon>Lysobacterales</taxon>
        <taxon>Rhodanobacteraceae</taxon>
        <taxon>Dyella</taxon>
    </lineage>
</organism>
<dbReference type="PANTHER" id="PTHR32063:SF34">
    <property type="entry name" value="MULTIDRUG RESISTANCE PROTEIN MDTC"/>
    <property type="match status" value="1"/>
</dbReference>
<feature type="transmembrane region" description="Helical" evidence="8">
    <location>
        <begin position="867"/>
        <end position="890"/>
    </location>
</feature>
<dbReference type="PANTHER" id="PTHR32063">
    <property type="match status" value="1"/>
</dbReference>
<dbReference type="Pfam" id="PF00873">
    <property type="entry name" value="ACR_tran"/>
    <property type="match status" value="1"/>
</dbReference>
<sequence>MNIFEPIIRRPIGTSLLAIGLVLAGFCAYLVLGIAAFPSVQFPAIAVVAQLPGTNAQTIASTVTAPLERQLGRIPGIQQMQSDSNSGGSLIQIQFEMSRSADQAARDVQAAINAAAPDLPTEMALFPPQIFKNDTSQIPVLLISMTSTSMPSDKLYDIADTLMRPAIAQITGVSQAQLIGGSPHAVRISLNGAALTAKGLTANDVANVLRAANVASPQGIINDGMTQMTIAANGGLQTPADFAALVIANNKKGAPVHLSDVASVSNGQQDATQAAWFNNQHAAIMQVQKRPEANAVQVVEEIRATLPKLQKLVPADVQITPIFDLTQSTKSALHEVEVALLLSIVMVALVMLLFLRRMRPTIIAMFSVPLSLAGAFVLMYALGFTLNMLSLIALVLCVGFVVDDAIVVIENIFRHMEKGAKPLDAALTGVREIGFTVISITLSLVAVFAPMVFGHNQMVMLMREFSVTLIATIVISAVVSLTLTPALCGRYLTEEKRDRAAPGKLEAAVERMDRWLLRIYERGLDWAMHHRRIMRWQPLILLVLTVGVAIAVVKTAGGTVMPEGDTGMLQADMVADANISPDLLGKRTQAVAKVMLADPAVLDVAAFLGGNNTNGAVGNEASFFIDLKPRGDGAGQRRDPADKVIKRLNEQYKKLTDVNVAVTSLGFFGGGGQTKAKGQYAFELTSTTAQPLQGPTLKLAQVMRKMKQFKDVSSTFDSIGKQQLLEIDRNAAARLQVNIGQIDQALADAFGQTPASVIYSDISQYQVVLIADNAYSLSPATLLNLYVRNSHGKMVPFSAVAHIRPRIEPIDIQHYNQLEAATINYNLAEGVTQTDGLKLIDQAMFAAQLPAGVLKKYTGDNQQLADAAANVLIIFIAVILAMYIVLGILYESLIHPLTILSTLPAAGMGAFLAMLITHTQLSTMSVIAVLMLIGIVKKNAILMVDFALVAEREGGLTPPEAIREAALVRFRPITMTTLVAMGAALPLAIGFGIGSEMRQPLGIAILGGLFVSQLLTLLSTPAIYLWQHDRHVRKAVRKARREEKRRSRQLGKPMATPEVGRAG</sequence>
<evidence type="ECO:0000313" key="10">
    <source>
        <dbReference type="Proteomes" id="UP001620409"/>
    </source>
</evidence>
<keyword evidence="2" id="KW-1003">Cell membrane</keyword>
<keyword evidence="10" id="KW-1185">Reference proteome</keyword>
<evidence type="ECO:0000313" key="9">
    <source>
        <dbReference type="EMBL" id="MFK2856555.1"/>
    </source>
</evidence>
<dbReference type="Gene3D" id="3.30.70.1440">
    <property type="entry name" value="Multidrug efflux transporter AcrB pore domain"/>
    <property type="match status" value="1"/>
</dbReference>
<gene>
    <name evidence="9" type="ORF">ISP18_18250</name>
</gene>
<keyword evidence="1" id="KW-0813">Transport</keyword>
<comment type="caution">
    <text evidence="9">The sequence shown here is derived from an EMBL/GenBank/DDBJ whole genome shotgun (WGS) entry which is preliminary data.</text>
</comment>
<proteinExistence type="predicted"/>
<evidence type="ECO:0000256" key="2">
    <source>
        <dbReference type="ARBA" id="ARBA00022475"/>
    </source>
</evidence>
<dbReference type="SUPFAM" id="SSF82693">
    <property type="entry name" value="Multidrug efflux transporter AcrB pore domain, PN1, PN2, PC1 and PC2 subdomains"/>
    <property type="match status" value="3"/>
</dbReference>
<protein>
    <submittedName>
        <fullName evidence="9">Efflux RND transporter permease subunit</fullName>
    </submittedName>
</protein>
<dbReference type="Gene3D" id="3.30.2090.10">
    <property type="entry name" value="Multidrug efflux transporter AcrB TolC docking domain, DN and DC subdomains"/>
    <property type="match status" value="2"/>
</dbReference>
<keyword evidence="5 8" id="KW-1133">Transmembrane helix</keyword>
<keyword evidence="6 8" id="KW-0472">Membrane</keyword>
<feature type="transmembrane region" description="Helical" evidence="8">
    <location>
        <begin position="465"/>
        <end position="489"/>
    </location>
</feature>
<evidence type="ECO:0000256" key="1">
    <source>
        <dbReference type="ARBA" id="ARBA00022448"/>
    </source>
</evidence>
<dbReference type="Gene3D" id="1.20.1640.10">
    <property type="entry name" value="Multidrug efflux transporter AcrB transmembrane domain"/>
    <property type="match status" value="2"/>
</dbReference>
<dbReference type="Proteomes" id="UP001620409">
    <property type="component" value="Unassembled WGS sequence"/>
</dbReference>
<keyword evidence="3" id="KW-0997">Cell inner membrane</keyword>
<feature type="transmembrane region" description="Helical" evidence="8">
    <location>
        <begin position="924"/>
        <end position="949"/>
    </location>
</feature>
<dbReference type="SUPFAM" id="SSF82866">
    <property type="entry name" value="Multidrug efflux transporter AcrB transmembrane domain"/>
    <property type="match status" value="2"/>
</dbReference>
<evidence type="ECO:0000256" key="4">
    <source>
        <dbReference type="ARBA" id="ARBA00022692"/>
    </source>
</evidence>
<feature type="transmembrane region" description="Helical" evidence="8">
    <location>
        <begin position="12"/>
        <end position="37"/>
    </location>
</feature>
<feature type="transmembrane region" description="Helical" evidence="8">
    <location>
        <begin position="338"/>
        <end position="355"/>
    </location>
</feature>
<evidence type="ECO:0000256" key="3">
    <source>
        <dbReference type="ARBA" id="ARBA00022519"/>
    </source>
</evidence>
<dbReference type="InterPro" id="IPR027463">
    <property type="entry name" value="AcrB_DN_DC_subdom"/>
</dbReference>
<reference evidence="9 10" key="1">
    <citation type="submission" date="2020-10" db="EMBL/GenBank/DDBJ databases">
        <title>Phylogeny of dyella-like bacteria.</title>
        <authorList>
            <person name="Fu J."/>
        </authorList>
    </citation>
    <scope>NUCLEOTIDE SEQUENCE [LARGE SCALE GENOMIC DNA]</scope>
    <source>
        <strain evidence="9 10">DHG40</strain>
    </source>
</reference>
<feature type="region of interest" description="Disordered" evidence="7">
    <location>
        <begin position="1038"/>
        <end position="1063"/>
    </location>
</feature>
<dbReference type="Gene3D" id="3.30.70.1430">
    <property type="entry name" value="Multidrug efflux transporter AcrB pore domain"/>
    <property type="match status" value="2"/>
</dbReference>
<evidence type="ECO:0000256" key="7">
    <source>
        <dbReference type="SAM" id="MobiDB-lite"/>
    </source>
</evidence>
<dbReference type="PRINTS" id="PR00702">
    <property type="entry name" value="ACRIFLAVINRP"/>
</dbReference>
<keyword evidence="4 8" id="KW-0812">Transmembrane</keyword>
<accession>A0ABW8IP89</accession>
<evidence type="ECO:0000256" key="8">
    <source>
        <dbReference type="SAM" id="Phobius"/>
    </source>
</evidence>
<feature type="transmembrane region" description="Helical" evidence="8">
    <location>
        <begin position="539"/>
        <end position="561"/>
    </location>
</feature>
<feature type="transmembrane region" description="Helical" evidence="8">
    <location>
        <begin position="433"/>
        <end position="453"/>
    </location>
</feature>
<dbReference type="RefSeq" id="WP_380015512.1">
    <property type="nucleotide sequence ID" value="NZ_JADIKI010000023.1"/>
</dbReference>